<feature type="compositionally biased region" description="Basic and acidic residues" evidence="1">
    <location>
        <begin position="9"/>
        <end position="28"/>
    </location>
</feature>
<feature type="domain" description="Retrovirus-related Pol polyprotein from transposon TNT 1-94-like beta-barrel" evidence="2">
    <location>
        <begin position="77"/>
        <end position="124"/>
    </location>
</feature>
<evidence type="ECO:0000313" key="4">
    <source>
        <dbReference type="Proteomes" id="UP001054821"/>
    </source>
</evidence>
<protein>
    <recommendedName>
        <fullName evidence="2">Retrovirus-related Pol polyprotein from transposon TNT 1-94-like beta-barrel domain-containing protein</fullName>
    </recommendedName>
</protein>
<proteinExistence type="predicted"/>
<reference evidence="3 4" key="1">
    <citation type="journal article" date="2022" name="G3 (Bethesda)">
        <title>Whole-genome sequence and methylome profiling of the almond [Prunus dulcis (Mill.) D.A. Webb] cultivar 'Nonpareil'.</title>
        <authorList>
            <person name="D'Amico-Willman K.M."/>
            <person name="Ouma W.Z."/>
            <person name="Meulia T."/>
            <person name="Sideli G.M."/>
            <person name="Gradziel T.M."/>
            <person name="Fresnedo-Ramirez J."/>
        </authorList>
    </citation>
    <scope>NUCLEOTIDE SEQUENCE [LARGE SCALE GENOMIC DNA]</scope>
    <source>
        <strain evidence="3">Clone GOH B32 T37-40</strain>
    </source>
</reference>
<evidence type="ECO:0000313" key="3">
    <source>
        <dbReference type="EMBL" id="KAI5326545.1"/>
    </source>
</evidence>
<dbReference type="Proteomes" id="UP001054821">
    <property type="component" value="Chromosome 6"/>
</dbReference>
<sequence>MVNMVQTKQNKENKYRTATGKEQESITQKDLKPTTGMACFFCKKARDCRKYKKWLEKKKRKANSLQEFTSKRLPSRDKVKVFVGNGEKVQVDYIGTIKIELDFGFVLELDEVVYVPSMKKSLCQLLDL</sequence>
<dbReference type="AlphaFoldDB" id="A0AAD4YZ00"/>
<evidence type="ECO:0000256" key="1">
    <source>
        <dbReference type="SAM" id="MobiDB-lite"/>
    </source>
</evidence>
<evidence type="ECO:0000259" key="2">
    <source>
        <dbReference type="Pfam" id="PF22936"/>
    </source>
</evidence>
<dbReference type="EMBL" id="JAJFAZ020000006">
    <property type="protein sequence ID" value="KAI5326545.1"/>
    <property type="molecule type" value="Genomic_DNA"/>
</dbReference>
<gene>
    <name evidence="3" type="ORF">L3X38_035619</name>
</gene>
<dbReference type="InterPro" id="IPR054722">
    <property type="entry name" value="PolX-like_BBD"/>
</dbReference>
<dbReference type="Pfam" id="PF22936">
    <property type="entry name" value="Pol_BBD"/>
    <property type="match status" value="1"/>
</dbReference>
<comment type="caution">
    <text evidence="3">The sequence shown here is derived from an EMBL/GenBank/DDBJ whole genome shotgun (WGS) entry which is preliminary data.</text>
</comment>
<accession>A0AAD4YZ00</accession>
<organism evidence="3 4">
    <name type="scientific">Prunus dulcis</name>
    <name type="common">Almond</name>
    <name type="synonym">Amygdalus dulcis</name>
    <dbReference type="NCBI Taxonomy" id="3755"/>
    <lineage>
        <taxon>Eukaryota</taxon>
        <taxon>Viridiplantae</taxon>
        <taxon>Streptophyta</taxon>
        <taxon>Embryophyta</taxon>
        <taxon>Tracheophyta</taxon>
        <taxon>Spermatophyta</taxon>
        <taxon>Magnoliopsida</taxon>
        <taxon>eudicotyledons</taxon>
        <taxon>Gunneridae</taxon>
        <taxon>Pentapetalae</taxon>
        <taxon>rosids</taxon>
        <taxon>fabids</taxon>
        <taxon>Rosales</taxon>
        <taxon>Rosaceae</taxon>
        <taxon>Amygdaloideae</taxon>
        <taxon>Amygdaleae</taxon>
        <taxon>Prunus</taxon>
    </lineage>
</organism>
<feature type="region of interest" description="Disordered" evidence="1">
    <location>
        <begin position="1"/>
        <end position="28"/>
    </location>
</feature>
<keyword evidence="4" id="KW-1185">Reference proteome</keyword>
<name>A0AAD4YZ00_PRUDU</name>